<dbReference type="Proteomes" id="UP000015106">
    <property type="component" value="Chromosome 7"/>
</dbReference>
<reference evidence="1" key="2">
    <citation type="submission" date="2018-03" db="EMBL/GenBank/DDBJ databases">
        <title>The Triticum urartu genome reveals the dynamic nature of wheat genome evolution.</title>
        <authorList>
            <person name="Ling H."/>
            <person name="Ma B."/>
            <person name="Shi X."/>
            <person name="Liu H."/>
            <person name="Dong L."/>
            <person name="Sun H."/>
            <person name="Cao Y."/>
            <person name="Gao Q."/>
            <person name="Zheng S."/>
            <person name="Li Y."/>
            <person name="Yu Y."/>
            <person name="Du H."/>
            <person name="Qi M."/>
            <person name="Li Y."/>
            <person name="Yu H."/>
            <person name="Cui Y."/>
            <person name="Wang N."/>
            <person name="Chen C."/>
            <person name="Wu H."/>
            <person name="Zhao Y."/>
            <person name="Zhang J."/>
            <person name="Li Y."/>
            <person name="Zhou W."/>
            <person name="Zhang B."/>
            <person name="Hu W."/>
            <person name="Eijk M."/>
            <person name="Tang J."/>
            <person name="Witsenboer H."/>
            <person name="Zhao S."/>
            <person name="Li Z."/>
            <person name="Zhang A."/>
            <person name="Wang D."/>
            <person name="Liang C."/>
        </authorList>
    </citation>
    <scope>NUCLEOTIDE SEQUENCE [LARGE SCALE GENOMIC DNA]</scope>
    <source>
        <strain evidence="1">cv. G1812</strain>
    </source>
</reference>
<proteinExistence type="predicted"/>
<accession>A0A8R7VAS9</accession>
<reference evidence="2" key="1">
    <citation type="journal article" date="2013" name="Nature">
        <title>Draft genome of the wheat A-genome progenitor Triticum urartu.</title>
        <authorList>
            <person name="Ling H.Q."/>
            <person name="Zhao S."/>
            <person name="Liu D."/>
            <person name="Wang J."/>
            <person name="Sun H."/>
            <person name="Zhang C."/>
            <person name="Fan H."/>
            <person name="Li D."/>
            <person name="Dong L."/>
            <person name="Tao Y."/>
            <person name="Gao C."/>
            <person name="Wu H."/>
            <person name="Li Y."/>
            <person name="Cui Y."/>
            <person name="Guo X."/>
            <person name="Zheng S."/>
            <person name="Wang B."/>
            <person name="Yu K."/>
            <person name="Liang Q."/>
            <person name="Yang W."/>
            <person name="Lou X."/>
            <person name="Chen J."/>
            <person name="Feng M."/>
            <person name="Jian J."/>
            <person name="Zhang X."/>
            <person name="Luo G."/>
            <person name="Jiang Y."/>
            <person name="Liu J."/>
            <person name="Wang Z."/>
            <person name="Sha Y."/>
            <person name="Zhang B."/>
            <person name="Wu H."/>
            <person name="Tang D."/>
            <person name="Shen Q."/>
            <person name="Xue P."/>
            <person name="Zou S."/>
            <person name="Wang X."/>
            <person name="Liu X."/>
            <person name="Wang F."/>
            <person name="Yang Y."/>
            <person name="An X."/>
            <person name="Dong Z."/>
            <person name="Zhang K."/>
            <person name="Zhang X."/>
            <person name="Luo M.C."/>
            <person name="Dvorak J."/>
            <person name="Tong Y."/>
            <person name="Wang J."/>
            <person name="Yang H."/>
            <person name="Li Z."/>
            <person name="Wang D."/>
            <person name="Zhang A."/>
            <person name="Wang J."/>
        </authorList>
    </citation>
    <scope>NUCLEOTIDE SEQUENCE</scope>
    <source>
        <strain evidence="2">cv. G1812</strain>
    </source>
</reference>
<dbReference type="Gramene" id="TuG1812G0700004240.01.T01">
    <property type="protein sequence ID" value="TuG1812G0700004240.01.T01.cds385119"/>
    <property type="gene ID" value="TuG1812G0700004240.01"/>
</dbReference>
<evidence type="ECO:0000313" key="2">
    <source>
        <dbReference type="Proteomes" id="UP000015106"/>
    </source>
</evidence>
<keyword evidence="2" id="KW-1185">Reference proteome</keyword>
<name>A0A8R7VAS9_TRIUA</name>
<organism evidence="1 2">
    <name type="scientific">Triticum urartu</name>
    <name type="common">Red wild einkorn</name>
    <name type="synonym">Crithodium urartu</name>
    <dbReference type="NCBI Taxonomy" id="4572"/>
    <lineage>
        <taxon>Eukaryota</taxon>
        <taxon>Viridiplantae</taxon>
        <taxon>Streptophyta</taxon>
        <taxon>Embryophyta</taxon>
        <taxon>Tracheophyta</taxon>
        <taxon>Spermatophyta</taxon>
        <taxon>Magnoliopsida</taxon>
        <taxon>Liliopsida</taxon>
        <taxon>Poales</taxon>
        <taxon>Poaceae</taxon>
        <taxon>BOP clade</taxon>
        <taxon>Pooideae</taxon>
        <taxon>Triticodae</taxon>
        <taxon>Triticeae</taxon>
        <taxon>Triticinae</taxon>
        <taxon>Triticum</taxon>
    </lineage>
</organism>
<dbReference type="AlphaFoldDB" id="A0A8R7VAS9"/>
<protein>
    <submittedName>
        <fullName evidence="1">Uncharacterized protein</fullName>
    </submittedName>
</protein>
<evidence type="ECO:0000313" key="1">
    <source>
        <dbReference type="EnsemblPlants" id="TuG1812G0700004240.01.T01.cds385119"/>
    </source>
</evidence>
<sequence>RDVPPCSLDTGRRLAARVLFPAEQLHQAEAGDLGLQVGVQQNVLRLHVAVQDPLEALVVEVDQPLGDADGDLVPRRPPQRGLPAEESLGQRAVLDVLGDEEPVRALGAEAPYPDQVHVVDPSDDAQLRPEHLLGLRRRRLHQPRHGHVPAVVQDALVHRPRRTPPELLAKI</sequence>
<dbReference type="EnsemblPlants" id="TuG1812G0700004240.01.T01">
    <property type="protein sequence ID" value="TuG1812G0700004240.01.T01.cds385119"/>
    <property type="gene ID" value="TuG1812G0700004240.01"/>
</dbReference>
<reference evidence="1" key="3">
    <citation type="submission" date="2022-06" db="UniProtKB">
        <authorList>
            <consortium name="EnsemblPlants"/>
        </authorList>
    </citation>
    <scope>IDENTIFICATION</scope>
</reference>